<dbReference type="InterPro" id="IPR036583">
    <property type="entry name" value="23S_rRNA_IVS_sf"/>
</dbReference>
<feature type="non-terminal residue" evidence="2">
    <location>
        <position position="88"/>
    </location>
</feature>
<evidence type="ECO:0008006" key="3">
    <source>
        <dbReference type="Google" id="ProtNLM"/>
    </source>
</evidence>
<proteinExistence type="predicted"/>
<gene>
    <name evidence="2" type="ORF">S01H4_53793</name>
</gene>
<organism evidence="2">
    <name type="scientific">marine sediment metagenome</name>
    <dbReference type="NCBI Taxonomy" id="412755"/>
    <lineage>
        <taxon>unclassified sequences</taxon>
        <taxon>metagenomes</taxon>
        <taxon>ecological metagenomes</taxon>
    </lineage>
</organism>
<accession>X1DTS0</accession>
<dbReference type="PANTHER" id="PTHR38471">
    <property type="entry name" value="FOUR HELIX BUNDLE PROTEIN"/>
    <property type="match status" value="1"/>
</dbReference>
<reference evidence="2" key="1">
    <citation type="journal article" date="2014" name="Front. Microbiol.">
        <title>High frequency of phylogenetically diverse reductive dehalogenase-homologous genes in deep subseafloor sedimentary metagenomes.</title>
        <authorList>
            <person name="Kawai M."/>
            <person name="Futagami T."/>
            <person name="Toyoda A."/>
            <person name="Takaki Y."/>
            <person name="Nishi S."/>
            <person name="Hori S."/>
            <person name="Arai W."/>
            <person name="Tsubouchi T."/>
            <person name="Morono Y."/>
            <person name="Uchiyama I."/>
            <person name="Ito T."/>
            <person name="Fujiyama A."/>
            <person name="Inagaki F."/>
            <person name="Takami H."/>
        </authorList>
    </citation>
    <scope>NUCLEOTIDE SEQUENCE</scope>
    <source>
        <strain evidence="2">Expedition CK06-06</strain>
    </source>
</reference>
<comment type="caution">
    <text evidence="2">The sequence shown here is derived from an EMBL/GenBank/DDBJ whole genome shotgun (WGS) entry which is preliminary data.</text>
</comment>
<name>X1DTS0_9ZZZZ</name>
<dbReference type="Pfam" id="PF05635">
    <property type="entry name" value="23S_rRNA_IVP"/>
    <property type="match status" value="1"/>
</dbReference>
<dbReference type="PANTHER" id="PTHR38471:SF2">
    <property type="entry name" value="FOUR HELIX BUNDLE PROTEIN"/>
    <property type="match status" value="1"/>
</dbReference>
<evidence type="ECO:0000256" key="1">
    <source>
        <dbReference type="SAM" id="MobiDB-lite"/>
    </source>
</evidence>
<dbReference type="AlphaFoldDB" id="X1DTS0"/>
<dbReference type="Gene3D" id="1.20.1440.60">
    <property type="entry name" value="23S rRNA-intervening sequence"/>
    <property type="match status" value="1"/>
</dbReference>
<protein>
    <recommendedName>
        <fullName evidence="3">S23 ribosomal protein</fullName>
    </recommendedName>
</protein>
<dbReference type="NCBIfam" id="TIGR02436">
    <property type="entry name" value="four helix bundle protein"/>
    <property type="match status" value="1"/>
</dbReference>
<dbReference type="SUPFAM" id="SSF158446">
    <property type="entry name" value="IVS-encoded protein-like"/>
    <property type="match status" value="1"/>
</dbReference>
<evidence type="ECO:0000313" key="2">
    <source>
        <dbReference type="EMBL" id="GAH08369.1"/>
    </source>
</evidence>
<dbReference type="EMBL" id="BART01030888">
    <property type="protein sequence ID" value="GAH08369.1"/>
    <property type="molecule type" value="Genomic_DNA"/>
</dbReference>
<sequence length="88" mass="9622">MTKDGGTKTGDGSPGLPSSISDHNMYKFQDLRVYKLALEYVDTVYKLSGSLPQSEHFNLRSQLERAATSVVLNIAEGSTGQSNAEQKR</sequence>
<dbReference type="InterPro" id="IPR012657">
    <property type="entry name" value="23S_rRNA-intervening_sequence"/>
</dbReference>
<feature type="region of interest" description="Disordered" evidence="1">
    <location>
        <begin position="1"/>
        <end position="22"/>
    </location>
</feature>